<evidence type="ECO:0000313" key="1">
    <source>
        <dbReference type="EMBL" id="GHF43139.1"/>
    </source>
</evidence>
<dbReference type="GO" id="GO:0016787">
    <property type="term" value="F:hydrolase activity"/>
    <property type="evidence" value="ECO:0007669"/>
    <property type="project" value="UniProtKB-KW"/>
</dbReference>
<dbReference type="PANTHER" id="PTHR10285">
    <property type="entry name" value="URIDINE KINASE"/>
    <property type="match status" value="1"/>
</dbReference>
<protein>
    <submittedName>
        <fullName evidence="1">Nucleoside triphosphate hydrolase</fullName>
    </submittedName>
</protein>
<comment type="caution">
    <text evidence="1">The sequence shown here is derived from an EMBL/GenBank/DDBJ whole genome shotgun (WGS) entry which is preliminary data.</text>
</comment>
<evidence type="ECO:0000313" key="2">
    <source>
        <dbReference type="Proteomes" id="UP000626220"/>
    </source>
</evidence>
<dbReference type="InterPro" id="IPR027417">
    <property type="entry name" value="P-loop_NTPase"/>
</dbReference>
<dbReference type="SUPFAM" id="SSF52540">
    <property type="entry name" value="P-loop containing nucleoside triphosphate hydrolases"/>
    <property type="match status" value="1"/>
</dbReference>
<dbReference type="RefSeq" id="WP_189679286.1">
    <property type="nucleotide sequence ID" value="NZ_BNCJ01000002.1"/>
</dbReference>
<keyword evidence="1" id="KW-0378">Hydrolase</keyword>
<dbReference type="EMBL" id="BNCJ01000002">
    <property type="protein sequence ID" value="GHF43139.1"/>
    <property type="molecule type" value="Genomic_DNA"/>
</dbReference>
<name>A0A8J3GVX0_9RHOB</name>
<sequence>MRIDELEARVLALPERDMRHLVAISGPPAAGKSTLAAELVARLGPGAILVPMDGFHLDNAVLAPRGLLDRKGAPETFDALGFVHAMQRLATETEVVLPDFDRAQDRAIAGRIVVGPAHRIAVVEGNYLSCTHAPWNRLARLWSLSVFLDSPDAELRARLLARWQAQGLDPEAAARRADANDMANVAFVRASRDPAAILL</sequence>
<accession>A0A8J3GVX0</accession>
<reference evidence="1" key="1">
    <citation type="journal article" date="2014" name="Int. J. Syst. Evol. Microbiol.">
        <title>Complete genome sequence of Corynebacterium casei LMG S-19264T (=DSM 44701T), isolated from a smear-ripened cheese.</title>
        <authorList>
            <consortium name="US DOE Joint Genome Institute (JGI-PGF)"/>
            <person name="Walter F."/>
            <person name="Albersmeier A."/>
            <person name="Kalinowski J."/>
            <person name="Ruckert C."/>
        </authorList>
    </citation>
    <scope>NUCLEOTIDE SEQUENCE</scope>
    <source>
        <strain evidence="1">KCTC 42650</strain>
    </source>
</reference>
<proteinExistence type="predicted"/>
<dbReference type="AlphaFoldDB" id="A0A8J3GVX0"/>
<reference evidence="1" key="2">
    <citation type="submission" date="2020-09" db="EMBL/GenBank/DDBJ databases">
        <authorList>
            <person name="Sun Q."/>
            <person name="Kim S."/>
        </authorList>
    </citation>
    <scope>NUCLEOTIDE SEQUENCE</scope>
    <source>
        <strain evidence="1">KCTC 42650</strain>
    </source>
</reference>
<organism evidence="1 2">
    <name type="scientific">Seohaeicola zhoushanensis</name>
    <dbReference type="NCBI Taxonomy" id="1569283"/>
    <lineage>
        <taxon>Bacteria</taxon>
        <taxon>Pseudomonadati</taxon>
        <taxon>Pseudomonadota</taxon>
        <taxon>Alphaproteobacteria</taxon>
        <taxon>Rhodobacterales</taxon>
        <taxon>Roseobacteraceae</taxon>
        <taxon>Seohaeicola</taxon>
    </lineage>
</organism>
<keyword evidence="2" id="KW-1185">Reference proteome</keyword>
<dbReference type="Proteomes" id="UP000626220">
    <property type="component" value="Unassembled WGS sequence"/>
</dbReference>
<dbReference type="Gene3D" id="3.40.50.300">
    <property type="entry name" value="P-loop containing nucleotide triphosphate hydrolases"/>
    <property type="match status" value="1"/>
</dbReference>
<gene>
    <name evidence="1" type="ORF">GCM10017056_13760</name>
</gene>